<accession>A0A5C7XY75</accession>
<comment type="caution">
    <text evidence="3">The sequence shown here is derived from an EMBL/GenBank/DDBJ whole genome shotgun (WGS) entry which is preliminary data.</text>
</comment>
<keyword evidence="4" id="KW-1185">Reference proteome</keyword>
<dbReference type="InterPro" id="IPR021145">
    <property type="entry name" value="Portal_protein_SPP1_Gp6-like"/>
</dbReference>
<feature type="region of interest" description="Disordered" evidence="1">
    <location>
        <begin position="464"/>
        <end position="500"/>
    </location>
</feature>
<dbReference type="OrthoDB" id="1780383at2"/>
<reference evidence="3 5" key="2">
    <citation type="submission" date="2018-09" db="EMBL/GenBank/DDBJ databases">
        <title>Metagenome Assembled Genomes from an Advanced Water Purification Facility.</title>
        <authorList>
            <person name="Stamps B.W."/>
            <person name="Spear J.R."/>
        </authorList>
    </citation>
    <scope>NUCLEOTIDE SEQUENCE [LARGE SCALE GENOMIC DNA]</scope>
    <source>
        <strain evidence="3">Bin_29_2</strain>
    </source>
</reference>
<dbReference type="Pfam" id="PF05133">
    <property type="entry name" value="SPP1_portal"/>
    <property type="match status" value="1"/>
</dbReference>
<name>A0A5C7XY75_9MYCO</name>
<dbReference type="AlphaFoldDB" id="A0A5C7XY75"/>
<dbReference type="EMBL" id="SSGD01000085">
    <property type="protein sequence ID" value="TXI54449.1"/>
    <property type="molecule type" value="Genomic_DNA"/>
</dbReference>
<evidence type="ECO:0000313" key="4">
    <source>
        <dbReference type="Proteomes" id="UP000192327"/>
    </source>
</evidence>
<evidence type="ECO:0000313" key="2">
    <source>
        <dbReference type="EMBL" id="OQZ93688.1"/>
    </source>
</evidence>
<sequence length="500" mass="55488">MALALTPSEWFDKLNALFTAATTPNWQDKATRPNSPQHRHEKLDLLWSYFVGDPPLPEVAEEYEEIFQEVLRKARCNYAPMCVGAMLNRMELSAISTALDSSPNGDDKAAEIMEDSGFAAQFKDLLGYMFAMGEAYAMVVPNPTGPTIHAIDPRRCIGIPDRNNPTRLRAVLIKEFDPIEEVQIAHLFLPGERWELRYEDGKWKRVSDVPQAVKGLDDLGGIPIVRFENPHGIGEYEPHLDVLDRIIDTTLQRIVLSKFQAFKQRGVSGDEDEEDEFDTEEDAVDGLTDAERAGARKNKNWDKVFRADPGAVWKVPAGWSFWESGQADMSGMLQAKRDDTKEFAAVTFTPLYLITPDDANGSAAGADLLREGLTSKVRDRRSRVTPGLKLVWRIVFAMAGETARGAKLKLHWGPIEFRSLAEKGSATAQASKVLSRRRILSEVWEMSPQDIEDNEVELAAERLTDAAQQLADGGPPDELPTDESGNAPAQVSPVDEPAAA</sequence>
<reference evidence="2 4" key="1">
    <citation type="submission" date="2016-12" db="EMBL/GenBank/DDBJ databases">
        <title>The new phylogeny of genus Mycobacterium.</title>
        <authorList>
            <person name="Tortoli E."/>
            <person name="Trovato A."/>
            <person name="Cirillo D.M."/>
        </authorList>
    </citation>
    <scope>NUCLEOTIDE SEQUENCE [LARGE SCALE GENOMIC DNA]</scope>
    <source>
        <strain evidence="2 4">DSM 44942</strain>
    </source>
</reference>
<dbReference type="RefSeq" id="WP_083071089.1">
    <property type="nucleotide sequence ID" value="NZ_JACKUJ010000046.1"/>
</dbReference>
<dbReference type="Proteomes" id="UP000192327">
    <property type="component" value="Unassembled WGS sequence"/>
</dbReference>
<protein>
    <submittedName>
        <fullName evidence="3">Phage portal protein</fullName>
    </submittedName>
</protein>
<dbReference type="Proteomes" id="UP000321797">
    <property type="component" value="Unassembled WGS sequence"/>
</dbReference>
<evidence type="ECO:0000256" key="1">
    <source>
        <dbReference type="SAM" id="MobiDB-lite"/>
    </source>
</evidence>
<evidence type="ECO:0000313" key="5">
    <source>
        <dbReference type="Proteomes" id="UP000321797"/>
    </source>
</evidence>
<gene>
    <name evidence="2" type="ORF">BST15_17615</name>
    <name evidence="3" type="ORF">E6Q54_14710</name>
</gene>
<proteinExistence type="predicted"/>
<evidence type="ECO:0000313" key="3">
    <source>
        <dbReference type="EMBL" id="TXI54449.1"/>
    </source>
</evidence>
<organism evidence="3 5">
    <name type="scientific">Mycolicibacter arupensis</name>
    <dbReference type="NCBI Taxonomy" id="342002"/>
    <lineage>
        <taxon>Bacteria</taxon>
        <taxon>Bacillati</taxon>
        <taxon>Actinomycetota</taxon>
        <taxon>Actinomycetes</taxon>
        <taxon>Mycobacteriales</taxon>
        <taxon>Mycobacteriaceae</taxon>
        <taxon>Mycolicibacter</taxon>
    </lineage>
</organism>
<dbReference type="EMBL" id="MVHH01000050">
    <property type="protein sequence ID" value="OQZ93688.1"/>
    <property type="molecule type" value="Genomic_DNA"/>
</dbReference>